<evidence type="ECO:0000256" key="5">
    <source>
        <dbReference type="ARBA" id="ARBA00022553"/>
    </source>
</evidence>
<evidence type="ECO:0000256" key="10">
    <source>
        <dbReference type="ARBA" id="ARBA00023012"/>
    </source>
</evidence>
<dbReference type="SUPFAM" id="SSF47384">
    <property type="entry name" value="Homodimeric domain of signal transducing histidine kinase"/>
    <property type="match status" value="1"/>
</dbReference>
<keyword evidence="11" id="KW-0472">Membrane</keyword>
<reference evidence="14" key="1">
    <citation type="submission" date="2022-12" db="EMBL/GenBank/DDBJ databases">
        <authorList>
            <person name="Wang J."/>
        </authorList>
    </citation>
    <scope>NUCLEOTIDE SEQUENCE</scope>
    <source>
        <strain evidence="14">HY-45-18</strain>
    </source>
</reference>
<keyword evidence="6" id="KW-0808">Transferase</keyword>
<evidence type="ECO:0000256" key="2">
    <source>
        <dbReference type="ARBA" id="ARBA00004651"/>
    </source>
</evidence>
<gene>
    <name evidence="14" type="ORF">OW763_11325</name>
</gene>
<dbReference type="InterPro" id="IPR005467">
    <property type="entry name" value="His_kinase_dom"/>
</dbReference>
<dbReference type="InterPro" id="IPR003594">
    <property type="entry name" value="HATPase_dom"/>
</dbReference>
<dbReference type="InterPro" id="IPR033462">
    <property type="entry name" value="Cache_3-Cache_2"/>
</dbReference>
<dbReference type="PRINTS" id="PR00344">
    <property type="entry name" value="BCTRLSENSOR"/>
</dbReference>
<evidence type="ECO:0000256" key="11">
    <source>
        <dbReference type="SAM" id="Phobius"/>
    </source>
</evidence>
<dbReference type="SMART" id="SM00388">
    <property type="entry name" value="HisKA"/>
    <property type="match status" value="1"/>
</dbReference>
<evidence type="ECO:0000256" key="4">
    <source>
        <dbReference type="ARBA" id="ARBA00022475"/>
    </source>
</evidence>
<dbReference type="Gene3D" id="3.30.565.10">
    <property type="entry name" value="Histidine kinase-like ATPase, C-terminal domain"/>
    <property type="match status" value="1"/>
</dbReference>
<keyword evidence="4" id="KW-1003">Cell membrane</keyword>
<dbReference type="PROSITE" id="PS50885">
    <property type="entry name" value="HAMP"/>
    <property type="match status" value="1"/>
</dbReference>
<comment type="caution">
    <text evidence="14">The sequence shown here is derived from an EMBL/GenBank/DDBJ whole genome shotgun (WGS) entry which is preliminary data.</text>
</comment>
<dbReference type="CDD" id="cd00082">
    <property type="entry name" value="HisKA"/>
    <property type="match status" value="1"/>
</dbReference>
<feature type="transmembrane region" description="Helical" evidence="11">
    <location>
        <begin position="7"/>
        <end position="26"/>
    </location>
</feature>
<keyword evidence="7 11" id="KW-0812">Transmembrane</keyword>
<comment type="catalytic activity">
    <reaction evidence="1">
        <text>ATP + protein L-histidine = ADP + protein N-phospho-L-histidine.</text>
        <dbReference type="EC" id="2.7.13.3"/>
    </reaction>
</comment>
<accession>A0ABT4D112</accession>
<sequence>MNIKSKLIISYLILIVFSVSVLGFLVSNKSQNAVFNEVKEKNQRIIQLLNNTVSVRNNLLSEKLWSDLHFAEKLLNNAGEIRIDNKQQITIDNYKLPSLYAGNTNLTLDTTLVDDIKYSVGAMVSIFLIEDENLIRISTNFTIDNKRAIGTHITSNSPIYNNIINNKPYYGRNLLKGTWLITGYKPLLDKNQKVVGALALGYNQLNSHLEKTFSDIQIGETGYVYIMNSKGNVIVHPNIKGQNLSSFNFCKEIVKNKNGTLEYEFNGVYKLATYSYFEPWDWYIVATANYDDLKSSSNAILNTILLTGFIIFLIGSIIALVLANTLVKPINKLKNYMEIAAAGDLSVQSDINSKDEIGILSNSFNNMVKENKRLFEKTVKYDKLKTEFFANLSHELKTPLNIIFSTAQLFSLYVNDDTKEVNTVKLNKYTDILKQNCYRLLRLVNNLIDVTKIDSGYMQLNAQNENIVEVIETITLSTAEYVQGKCRTIIFDTDTEEKIMAIDAEKLERIMLNLISNAIKFTKPGDEININIFDKNDYVLVSVKDTGIGIPEDKQEKIFERFKQVDPLLNRNHEGSGIGLSIVKSLVEMHDGKISVKSEYGKGTEFIIELPVKIISDDNADLTNKFTSQTNVQKTEIEFSDIYN</sequence>
<protein>
    <recommendedName>
        <fullName evidence="3">histidine kinase</fullName>
        <ecNumber evidence="3">2.7.13.3</ecNumber>
    </recommendedName>
</protein>
<dbReference type="EMBL" id="JAPQER010000004">
    <property type="protein sequence ID" value="MCY6484933.1"/>
    <property type="molecule type" value="Genomic_DNA"/>
</dbReference>
<evidence type="ECO:0000256" key="8">
    <source>
        <dbReference type="ARBA" id="ARBA00022777"/>
    </source>
</evidence>
<dbReference type="CDD" id="cd16922">
    <property type="entry name" value="HATPase_EvgS-ArcB-TorS-like"/>
    <property type="match status" value="1"/>
</dbReference>
<dbReference type="InterPro" id="IPR003660">
    <property type="entry name" value="HAMP_dom"/>
</dbReference>
<dbReference type="Pfam" id="PF17201">
    <property type="entry name" value="Cache_3-Cache_2"/>
    <property type="match status" value="1"/>
</dbReference>
<dbReference type="PANTHER" id="PTHR43547">
    <property type="entry name" value="TWO-COMPONENT HISTIDINE KINASE"/>
    <property type="match status" value="1"/>
</dbReference>
<keyword evidence="8" id="KW-0418">Kinase</keyword>
<dbReference type="InterPro" id="IPR036097">
    <property type="entry name" value="HisK_dim/P_sf"/>
</dbReference>
<dbReference type="RefSeq" id="WP_268041255.1">
    <property type="nucleotide sequence ID" value="NZ_JAPQER010000004.1"/>
</dbReference>
<evidence type="ECO:0000256" key="3">
    <source>
        <dbReference type="ARBA" id="ARBA00012438"/>
    </source>
</evidence>
<keyword evidence="5" id="KW-0597">Phosphoprotein</keyword>
<dbReference type="CDD" id="cd06225">
    <property type="entry name" value="HAMP"/>
    <property type="match status" value="1"/>
</dbReference>
<dbReference type="EC" id="2.7.13.3" evidence="3"/>
<dbReference type="Pfam" id="PF00512">
    <property type="entry name" value="HisKA"/>
    <property type="match status" value="1"/>
</dbReference>
<comment type="subcellular location">
    <subcellularLocation>
        <location evidence="2">Cell membrane</location>
        <topology evidence="2">Multi-pass membrane protein</topology>
    </subcellularLocation>
</comment>
<name>A0ABT4D112_9CLOT</name>
<feature type="domain" description="Histidine kinase" evidence="12">
    <location>
        <begin position="391"/>
        <end position="614"/>
    </location>
</feature>
<keyword evidence="9 11" id="KW-1133">Transmembrane helix</keyword>
<feature type="domain" description="HAMP" evidence="13">
    <location>
        <begin position="324"/>
        <end position="376"/>
    </location>
</feature>
<dbReference type="Gene3D" id="6.10.340.10">
    <property type="match status" value="1"/>
</dbReference>
<dbReference type="InterPro" id="IPR003661">
    <property type="entry name" value="HisK_dim/P_dom"/>
</dbReference>
<dbReference type="PANTHER" id="PTHR43547:SF2">
    <property type="entry name" value="HYBRID SIGNAL TRANSDUCTION HISTIDINE KINASE C"/>
    <property type="match status" value="1"/>
</dbReference>
<dbReference type="SMART" id="SM00387">
    <property type="entry name" value="HATPase_c"/>
    <property type="match status" value="1"/>
</dbReference>
<dbReference type="InterPro" id="IPR029151">
    <property type="entry name" value="Sensor-like_sf"/>
</dbReference>
<evidence type="ECO:0000313" key="15">
    <source>
        <dbReference type="Proteomes" id="UP001078443"/>
    </source>
</evidence>
<organism evidence="14 15">
    <name type="scientific">Clostridium aestuarii</name>
    <dbReference type="NCBI Taxonomy" id="338193"/>
    <lineage>
        <taxon>Bacteria</taxon>
        <taxon>Bacillati</taxon>
        <taxon>Bacillota</taxon>
        <taxon>Clostridia</taxon>
        <taxon>Eubacteriales</taxon>
        <taxon>Clostridiaceae</taxon>
        <taxon>Clostridium</taxon>
    </lineage>
</organism>
<dbReference type="Gene3D" id="1.10.287.130">
    <property type="match status" value="1"/>
</dbReference>
<feature type="transmembrane region" description="Helical" evidence="11">
    <location>
        <begin position="304"/>
        <end position="327"/>
    </location>
</feature>
<evidence type="ECO:0000256" key="7">
    <source>
        <dbReference type="ARBA" id="ARBA00022692"/>
    </source>
</evidence>
<dbReference type="Pfam" id="PF02518">
    <property type="entry name" value="HATPase_c"/>
    <property type="match status" value="1"/>
</dbReference>
<dbReference type="Gene3D" id="3.30.450.20">
    <property type="entry name" value="PAS domain"/>
    <property type="match status" value="1"/>
</dbReference>
<evidence type="ECO:0000313" key="14">
    <source>
        <dbReference type="EMBL" id="MCY6484933.1"/>
    </source>
</evidence>
<evidence type="ECO:0000259" key="13">
    <source>
        <dbReference type="PROSITE" id="PS50885"/>
    </source>
</evidence>
<dbReference type="SUPFAM" id="SSF55874">
    <property type="entry name" value="ATPase domain of HSP90 chaperone/DNA topoisomerase II/histidine kinase"/>
    <property type="match status" value="1"/>
</dbReference>
<dbReference type="Pfam" id="PF00672">
    <property type="entry name" value="HAMP"/>
    <property type="match status" value="1"/>
</dbReference>
<dbReference type="SUPFAM" id="SSF158472">
    <property type="entry name" value="HAMP domain-like"/>
    <property type="match status" value="1"/>
</dbReference>
<dbReference type="PROSITE" id="PS50109">
    <property type="entry name" value="HIS_KIN"/>
    <property type="match status" value="1"/>
</dbReference>
<dbReference type="InterPro" id="IPR036890">
    <property type="entry name" value="HATPase_C_sf"/>
</dbReference>
<dbReference type="CDD" id="cd12912">
    <property type="entry name" value="PDC2_MCP_like"/>
    <property type="match status" value="1"/>
</dbReference>
<dbReference type="InterPro" id="IPR004358">
    <property type="entry name" value="Sig_transdc_His_kin-like_C"/>
</dbReference>
<evidence type="ECO:0000259" key="12">
    <source>
        <dbReference type="PROSITE" id="PS50109"/>
    </source>
</evidence>
<keyword evidence="10" id="KW-0902">Two-component regulatory system</keyword>
<keyword evidence="15" id="KW-1185">Reference proteome</keyword>
<dbReference type="SMART" id="SM00304">
    <property type="entry name" value="HAMP"/>
    <property type="match status" value="1"/>
</dbReference>
<proteinExistence type="predicted"/>
<dbReference type="Proteomes" id="UP001078443">
    <property type="component" value="Unassembled WGS sequence"/>
</dbReference>
<evidence type="ECO:0000256" key="1">
    <source>
        <dbReference type="ARBA" id="ARBA00000085"/>
    </source>
</evidence>
<dbReference type="SUPFAM" id="SSF103190">
    <property type="entry name" value="Sensory domain-like"/>
    <property type="match status" value="1"/>
</dbReference>
<evidence type="ECO:0000256" key="9">
    <source>
        <dbReference type="ARBA" id="ARBA00022989"/>
    </source>
</evidence>
<evidence type="ECO:0000256" key="6">
    <source>
        <dbReference type="ARBA" id="ARBA00022679"/>
    </source>
</evidence>